<dbReference type="VEuPathDB" id="FungiDB:FOZG_10733"/>
<organism evidence="1 2">
    <name type="scientific">Fusarium oxysporum</name>
    <name type="common">Fusarium vascular wilt</name>
    <dbReference type="NCBI Taxonomy" id="5507"/>
    <lineage>
        <taxon>Eukaryota</taxon>
        <taxon>Fungi</taxon>
        <taxon>Dikarya</taxon>
        <taxon>Ascomycota</taxon>
        <taxon>Pezizomycotina</taxon>
        <taxon>Sordariomycetes</taxon>
        <taxon>Hypocreomycetidae</taxon>
        <taxon>Hypocreales</taxon>
        <taxon>Nectriaceae</taxon>
        <taxon>Fusarium</taxon>
        <taxon>Fusarium oxysporum species complex</taxon>
    </lineage>
</organism>
<reference evidence="2" key="1">
    <citation type="submission" date="2016-09" db="EMBL/GenBank/DDBJ databases">
        <authorList>
            <person name="Guldener U."/>
        </authorList>
    </citation>
    <scope>NUCLEOTIDE SEQUENCE [LARGE SCALE GENOMIC DNA]</scope>
    <source>
        <strain evidence="2">V64-1</strain>
    </source>
</reference>
<sequence>MAAEEFNTTSTWHGEHSRSLLFPSAFIATVSLITYPMEENIISKPKSILRHRDLQREGANVDHGFNFASVDKQIKRADKIYAHEVSHYRRSQDDNAVMCQKHHSPAVDTLGLRMY</sequence>
<gene>
    <name evidence="1" type="ORF">FRV6_02289</name>
</gene>
<dbReference type="Proteomes" id="UP000219369">
    <property type="component" value="Unassembled WGS sequence"/>
</dbReference>
<name>A0A2H3SNP4_FUSOX</name>
<dbReference type="OrthoDB" id="5082798at2759"/>
<evidence type="ECO:0000313" key="1">
    <source>
        <dbReference type="EMBL" id="SCO78076.1"/>
    </source>
</evidence>
<dbReference type="AlphaFoldDB" id="A0A2H3SNP4"/>
<proteinExistence type="predicted"/>
<protein>
    <submittedName>
        <fullName evidence="1">Uncharacterized protein</fullName>
    </submittedName>
</protein>
<evidence type="ECO:0000313" key="2">
    <source>
        <dbReference type="Proteomes" id="UP000219369"/>
    </source>
</evidence>
<dbReference type="EMBL" id="FMJY01000001">
    <property type="protein sequence ID" value="SCO78076.1"/>
    <property type="molecule type" value="Genomic_DNA"/>
</dbReference>
<accession>A0A2H3SNP4</accession>